<dbReference type="Pfam" id="PF19833">
    <property type="entry name" value="RecG_dom3_C"/>
    <property type="match status" value="1"/>
</dbReference>
<evidence type="ECO:0000259" key="10">
    <source>
        <dbReference type="PROSITE" id="PS51194"/>
    </source>
</evidence>
<dbReference type="SUPFAM" id="SSF50249">
    <property type="entry name" value="Nucleic acid-binding proteins"/>
    <property type="match status" value="1"/>
</dbReference>
<evidence type="ECO:0000256" key="8">
    <source>
        <dbReference type="ARBA" id="ARBA00049819"/>
    </source>
</evidence>
<organism evidence="11 12">
    <name type="scientific">Bryocella elongata</name>
    <dbReference type="NCBI Taxonomy" id="863522"/>
    <lineage>
        <taxon>Bacteria</taxon>
        <taxon>Pseudomonadati</taxon>
        <taxon>Acidobacteriota</taxon>
        <taxon>Terriglobia</taxon>
        <taxon>Terriglobales</taxon>
        <taxon>Acidobacteriaceae</taxon>
        <taxon>Bryocella</taxon>
    </lineage>
</organism>
<keyword evidence="4 11" id="KW-0347">Helicase</keyword>
<dbReference type="GO" id="GO:0005524">
    <property type="term" value="F:ATP binding"/>
    <property type="evidence" value="ECO:0007669"/>
    <property type="project" value="UniProtKB-KW"/>
</dbReference>
<dbReference type="Gene3D" id="2.40.50.140">
    <property type="entry name" value="Nucleic acid-binding proteins"/>
    <property type="match status" value="1"/>
</dbReference>
<evidence type="ECO:0000256" key="1">
    <source>
        <dbReference type="ARBA" id="ARBA00022741"/>
    </source>
</evidence>
<dbReference type="GO" id="GO:0016787">
    <property type="term" value="F:hydrolase activity"/>
    <property type="evidence" value="ECO:0007669"/>
    <property type="project" value="UniProtKB-KW"/>
</dbReference>
<dbReference type="NCBIfam" id="NF008165">
    <property type="entry name" value="PRK10917.1-3"/>
    <property type="match status" value="1"/>
</dbReference>
<dbReference type="Proteomes" id="UP000236728">
    <property type="component" value="Unassembled WGS sequence"/>
</dbReference>
<reference evidence="11 12" key="1">
    <citation type="submission" date="2016-10" db="EMBL/GenBank/DDBJ databases">
        <authorList>
            <person name="de Groot N.N."/>
        </authorList>
    </citation>
    <scope>NUCLEOTIDE SEQUENCE [LARGE SCALE GENOMIC DNA]</scope>
    <source>
        <strain evidence="11 12">DSM 22489</strain>
    </source>
</reference>
<dbReference type="InterPro" id="IPR014001">
    <property type="entry name" value="Helicase_ATP-bd"/>
</dbReference>
<dbReference type="GO" id="GO:0006281">
    <property type="term" value="P:DNA repair"/>
    <property type="evidence" value="ECO:0007669"/>
    <property type="project" value="UniProtKB-KW"/>
</dbReference>
<dbReference type="PANTHER" id="PTHR47964">
    <property type="entry name" value="ATP-DEPENDENT DNA HELICASE HOMOLOG RECG, CHLOROPLASTIC"/>
    <property type="match status" value="1"/>
</dbReference>
<keyword evidence="7" id="KW-0234">DNA repair</keyword>
<keyword evidence="2" id="KW-0227">DNA damage</keyword>
<keyword evidence="5" id="KW-0067">ATP-binding</keyword>
<feature type="domain" description="Helicase ATP-binding" evidence="9">
    <location>
        <begin position="347"/>
        <end position="521"/>
    </location>
</feature>
<dbReference type="AlphaFoldDB" id="A0A1H6AYI6"/>
<evidence type="ECO:0000256" key="5">
    <source>
        <dbReference type="ARBA" id="ARBA00022840"/>
    </source>
</evidence>
<sequence length="842" mass="93164">MRIELSTPVKFIRRIGERVAGSLAERGVETVEDLLYHLPFRYEDRLHPRPLSSYQVGDMATVIGEVRGTVLLKTRSGQIFEMTVGVIPEMKESQIRDPRDGIGPEPAAEPAMDGLLKPPPVFETVKCLWFNAAYLKDKFHAGQRIALYGKLDGSRSGNALNAPMGSTRFKIVQPTFEILPVEGATGEDAEFTMLEMGRIVPVYHSLGGTTAWGAKLSSRWTRRVMWTVFRELAESSAGNGNIETLPAVLRERLAMPGRMESLEFLHFPPAGTELEALQSAITPAHRRLIFEEFFYLELGLELKRRRMREREGTSFVTDDKVRKALKQILPFKPTGAQKRVLGEIAGDMRSPRPMRRLLQGDVGSGKTIVALEAALIAIENGYQVAMMAPTELLATQHYLQAKKLLKEAVSPTTGKPYRVSLLTGSLDEREKREVRGRIFRGEADLSIGTHALVEEKVDFAKLGLVIVDEQHRFGVQQRFRLMKKPGAGEAPTEPDVLVMTATPIPRTLALTLYGDLDVSVLDELPPGRTPITTRRLPGERAGEVWEFVRKQVKQGRQAYIVYPIIEGERDDQAELDFAPEKEAEAVEERGASGKTGARKAAAAKKAASVKAAEGKATKVVKGKGSSKAAPKQPAMFLRAKLRAATEMFEELQQGALSGMKLGLLHGRMSADDKEVTMARFKRGELDVLVSTTVIEVGVDVPNATVMVIDHAERFGLAQLHQLRGRVGRGANKSYCVLMTGEKVSPEGEARLDAMVATENGFELAELDLKQRGPGEFFGTRQAGMPELRVADLVRDREMLELAKVEAARFTEGPDPAISKAEKDAVWARLKRQWQRKYGLVEA</sequence>
<dbReference type="CDD" id="cd17992">
    <property type="entry name" value="DEXHc_RecG"/>
    <property type="match status" value="1"/>
</dbReference>
<dbReference type="Gene3D" id="3.40.50.300">
    <property type="entry name" value="P-loop containing nucleotide triphosphate hydrolases"/>
    <property type="match status" value="2"/>
</dbReference>
<name>A0A1H6AYI6_9BACT</name>
<keyword evidence="12" id="KW-1185">Reference proteome</keyword>
<dbReference type="Pfam" id="PF17191">
    <property type="entry name" value="RecG_wedge"/>
    <property type="match status" value="1"/>
</dbReference>
<accession>A0A1H6AYI6</accession>
<dbReference type="InterPro" id="IPR011545">
    <property type="entry name" value="DEAD/DEAH_box_helicase_dom"/>
</dbReference>
<dbReference type="InterPro" id="IPR012340">
    <property type="entry name" value="NA-bd_OB-fold"/>
</dbReference>
<dbReference type="InterPro" id="IPR047112">
    <property type="entry name" value="RecG/Mfd"/>
</dbReference>
<evidence type="ECO:0000313" key="11">
    <source>
        <dbReference type="EMBL" id="SEG53679.1"/>
    </source>
</evidence>
<gene>
    <name evidence="11" type="ORF">SAMN05421819_3373</name>
</gene>
<evidence type="ECO:0000259" key="9">
    <source>
        <dbReference type="PROSITE" id="PS51192"/>
    </source>
</evidence>
<protein>
    <recommendedName>
        <fullName evidence="8">Probable DNA 3'-5' helicase RecG</fullName>
    </recommendedName>
</protein>
<dbReference type="Pfam" id="PF00271">
    <property type="entry name" value="Helicase_C"/>
    <property type="match status" value="1"/>
</dbReference>
<dbReference type="InterPro" id="IPR045562">
    <property type="entry name" value="RecG_dom3_C"/>
</dbReference>
<evidence type="ECO:0000256" key="3">
    <source>
        <dbReference type="ARBA" id="ARBA00022801"/>
    </source>
</evidence>
<keyword evidence="1" id="KW-0547">Nucleotide-binding</keyword>
<keyword evidence="3" id="KW-0378">Hydrolase</keyword>
<proteinExistence type="predicted"/>
<dbReference type="GO" id="GO:0003677">
    <property type="term" value="F:DNA binding"/>
    <property type="evidence" value="ECO:0007669"/>
    <property type="project" value="UniProtKB-KW"/>
</dbReference>
<dbReference type="InterPro" id="IPR027417">
    <property type="entry name" value="P-loop_NTPase"/>
</dbReference>
<dbReference type="EMBL" id="FNVA01000006">
    <property type="protein sequence ID" value="SEG53679.1"/>
    <property type="molecule type" value="Genomic_DNA"/>
</dbReference>
<evidence type="ECO:0000256" key="4">
    <source>
        <dbReference type="ARBA" id="ARBA00022806"/>
    </source>
</evidence>
<feature type="domain" description="Helicase C-terminal" evidence="10">
    <location>
        <begin position="612"/>
        <end position="774"/>
    </location>
</feature>
<dbReference type="PROSITE" id="PS51194">
    <property type="entry name" value="HELICASE_CTER"/>
    <property type="match status" value="1"/>
</dbReference>
<dbReference type="SMART" id="SM00490">
    <property type="entry name" value="HELICc"/>
    <property type="match status" value="1"/>
</dbReference>
<evidence type="ECO:0000313" key="12">
    <source>
        <dbReference type="Proteomes" id="UP000236728"/>
    </source>
</evidence>
<dbReference type="PROSITE" id="PS51192">
    <property type="entry name" value="HELICASE_ATP_BIND_1"/>
    <property type="match status" value="1"/>
</dbReference>
<dbReference type="PANTHER" id="PTHR47964:SF1">
    <property type="entry name" value="ATP-DEPENDENT DNA HELICASE HOMOLOG RECG, CHLOROPLASTIC"/>
    <property type="match status" value="1"/>
</dbReference>
<dbReference type="Pfam" id="PF00270">
    <property type="entry name" value="DEAD"/>
    <property type="match status" value="1"/>
</dbReference>
<dbReference type="InterPro" id="IPR033454">
    <property type="entry name" value="RecG_wedge"/>
</dbReference>
<evidence type="ECO:0000256" key="7">
    <source>
        <dbReference type="ARBA" id="ARBA00023204"/>
    </source>
</evidence>
<evidence type="ECO:0000256" key="6">
    <source>
        <dbReference type="ARBA" id="ARBA00023125"/>
    </source>
</evidence>
<dbReference type="SMART" id="SM00487">
    <property type="entry name" value="DEXDc"/>
    <property type="match status" value="1"/>
</dbReference>
<evidence type="ECO:0000256" key="2">
    <source>
        <dbReference type="ARBA" id="ARBA00022763"/>
    </source>
</evidence>
<dbReference type="InterPro" id="IPR001650">
    <property type="entry name" value="Helicase_C-like"/>
</dbReference>
<dbReference type="SUPFAM" id="SSF52540">
    <property type="entry name" value="P-loop containing nucleoside triphosphate hydrolases"/>
    <property type="match status" value="2"/>
</dbReference>
<dbReference type="GO" id="GO:0003678">
    <property type="term" value="F:DNA helicase activity"/>
    <property type="evidence" value="ECO:0007669"/>
    <property type="project" value="TreeGrafter"/>
</dbReference>
<keyword evidence="6" id="KW-0238">DNA-binding</keyword>